<feature type="compositionally biased region" description="Low complexity" evidence="1">
    <location>
        <begin position="32"/>
        <end position="70"/>
    </location>
</feature>
<dbReference type="Proteomes" id="UP001596512">
    <property type="component" value="Unassembled WGS sequence"/>
</dbReference>
<gene>
    <name evidence="2" type="ORF">ACFQV2_04955</name>
</gene>
<dbReference type="EMBL" id="JBHTEY010000004">
    <property type="protein sequence ID" value="MFC7613068.1"/>
    <property type="molecule type" value="Genomic_DNA"/>
</dbReference>
<proteinExistence type="predicted"/>
<protein>
    <submittedName>
        <fullName evidence="2">Uncharacterized protein</fullName>
    </submittedName>
</protein>
<reference evidence="3" key="1">
    <citation type="journal article" date="2019" name="Int. J. Syst. Evol. Microbiol.">
        <title>The Global Catalogue of Microorganisms (GCM) 10K type strain sequencing project: providing services to taxonomists for standard genome sequencing and annotation.</title>
        <authorList>
            <consortium name="The Broad Institute Genomics Platform"/>
            <consortium name="The Broad Institute Genome Sequencing Center for Infectious Disease"/>
            <person name="Wu L."/>
            <person name="Ma J."/>
        </authorList>
    </citation>
    <scope>NUCLEOTIDE SEQUENCE [LARGE SCALE GENOMIC DNA]</scope>
    <source>
        <strain evidence="3">JCM 17695</strain>
    </source>
</reference>
<keyword evidence="3" id="KW-1185">Reference proteome</keyword>
<accession>A0ABW2TKG3</accession>
<organism evidence="2 3">
    <name type="scientific">Actinokineospora soli</name>
    <dbReference type="NCBI Taxonomy" id="1048753"/>
    <lineage>
        <taxon>Bacteria</taxon>
        <taxon>Bacillati</taxon>
        <taxon>Actinomycetota</taxon>
        <taxon>Actinomycetes</taxon>
        <taxon>Pseudonocardiales</taxon>
        <taxon>Pseudonocardiaceae</taxon>
        <taxon>Actinokineospora</taxon>
    </lineage>
</organism>
<evidence type="ECO:0000256" key="1">
    <source>
        <dbReference type="SAM" id="MobiDB-lite"/>
    </source>
</evidence>
<evidence type="ECO:0000313" key="2">
    <source>
        <dbReference type="EMBL" id="MFC7613068.1"/>
    </source>
</evidence>
<sequence>MHDVLGQVRAQGVDEGVVVGALAGADGVAVAGAREGLPARTRTASRPPARASTRGPSPSSRTRPSGPRAAVAAACFQTGTANQSARGRGPRGLAVVSSGSASTQ</sequence>
<comment type="caution">
    <text evidence="2">The sequence shown here is derived from an EMBL/GenBank/DDBJ whole genome shotgun (WGS) entry which is preliminary data.</text>
</comment>
<name>A0ABW2TKG3_9PSEU</name>
<feature type="region of interest" description="Disordered" evidence="1">
    <location>
        <begin position="32"/>
        <end position="104"/>
    </location>
</feature>
<evidence type="ECO:0000313" key="3">
    <source>
        <dbReference type="Proteomes" id="UP001596512"/>
    </source>
</evidence>